<evidence type="ECO:0000256" key="4">
    <source>
        <dbReference type="RuleBase" id="RU003719"/>
    </source>
</evidence>
<dbReference type="AlphaFoldDB" id="A0A2Z4XX72"/>
<evidence type="ECO:0000313" key="9">
    <source>
        <dbReference type="Proteomes" id="UP000251120"/>
    </source>
</evidence>
<evidence type="ECO:0000256" key="1">
    <source>
        <dbReference type="ARBA" id="ARBA00005854"/>
    </source>
</evidence>
<keyword evidence="2 4" id="KW-0560">Oxidoreductase</keyword>
<dbReference type="PANTHER" id="PTHR42789:SF1">
    <property type="entry name" value="D-ISOMER SPECIFIC 2-HYDROXYACID DEHYDROGENASE FAMILY PROTEIN (AFU_ORTHOLOGUE AFUA_6G10090)"/>
    <property type="match status" value="1"/>
</dbReference>
<organism evidence="7 9">
    <name type="scientific">Francisella adeliensis</name>
    <dbReference type="NCBI Taxonomy" id="2007306"/>
    <lineage>
        <taxon>Bacteria</taxon>
        <taxon>Pseudomonadati</taxon>
        <taxon>Pseudomonadota</taxon>
        <taxon>Gammaproteobacteria</taxon>
        <taxon>Thiotrichales</taxon>
        <taxon>Francisellaceae</taxon>
        <taxon>Francisella</taxon>
    </lineage>
</organism>
<feature type="domain" description="D-isomer specific 2-hydroxyacid dehydrogenase NAD-binding" evidence="6">
    <location>
        <begin position="110"/>
        <end position="284"/>
    </location>
</feature>
<dbReference type="KEGG" id="fad:CDH04_02305"/>
<dbReference type="Proteomes" id="UP000681131">
    <property type="component" value="Chromosome"/>
</dbReference>
<keyword evidence="10" id="KW-1185">Reference proteome</keyword>
<dbReference type="InterPro" id="IPR006140">
    <property type="entry name" value="D-isomer_DH_NAD-bd"/>
</dbReference>
<dbReference type="SUPFAM" id="SSF52283">
    <property type="entry name" value="Formate/glycerate dehydrogenase catalytic domain-like"/>
    <property type="match status" value="1"/>
</dbReference>
<evidence type="ECO:0000313" key="7">
    <source>
        <dbReference type="EMBL" id="AXA33316.1"/>
    </source>
</evidence>
<evidence type="ECO:0000313" key="10">
    <source>
        <dbReference type="Proteomes" id="UP000681131"/>
    </source>
</evidence>
<reference evidence="7 9" key="1">
    <citation type="submission" date="2017-06" db="EMBL/GenBank/DDBJ databases">
        <title>Complete genome of Francisella adeliensis.</title>
        <authorList>
            <person name="Vallesi A."/>
            <person name="Sjodin A."/>
        </authorList>
    </citation>
    <scope>NUCLEOTIDE SEQUENCE [LARGE SCALE GENOMIC DNA]</scope>
    <source>
        <strain evidence="7 9">FDC440</strain>
    </source>
</reference>
<dbReference type="GO" id="GO:0016616">
    <property type="term" value="F:oxidoreductase activity, acting on the CH-OH group of donors, NAD or NADP as acceptor"/>
    <property type="evidence" value="ECO:0007669"/>
    <property type="project" value="InterPro"/>
</dbReference>
<proteinExistence type="inferred from homology"/>
<dbReference type="EMBL" id="CP043424">
    <property type="protein sequence ID" value="QIW11545.1"/>
    <property type="molecule type" value="Genomic_DNA"/>
</dbReference>
<sequence length="315" mass="35454">MNCVILDDYQNVSLKSANWNELKNISVSNLNQHLVGNELVKALSDAEIIVVMRERTPITRELMQKLPKLKLIITSGMRNASIDKEAAKERNIIVCGTKSLKRPPMELTWALILNLSRYITAESNAVKNYGPWQSTLGTSLQGKTLGLLGLGHIGKLMVPVAKAFEMNVIAWSPNLTQERCDEVGVTLIESKEDLFINSDIISIHMVLSHLTRNLVTYKEMSLMKPSAFLVNTSRAEIVNQEDLIRILKEEKIRGAGIDVFEEEPLPQNHPLRQLDNVIATPHLGYVADTNYKLYFTQAVENINAFISNNFIRTLD</sequence>
<dbReference type="OrthoDB" id="9805416at2"/>
<dbReference type="GO" id="GO:0051287">
    <property type="term" value="F:NAD binding"/>
    <property type="evidence" value="ECO:0007669"/>
    <property type="project" value="InterPro"/>
</dbReference>
<evidence type="ECO:0000259" key="6">
    <source>
        <dbReference type="Pfam" id="PF02826"/>
    </source>
</evidence>
<evidence type="ECO:0000256" key="2">
    <source>
        <dbReference type="ARBA" id="ARBA00023002"/>
    </source>
</evidence>
<dbReference type="Proteomes" id="UP000251120">
    <property type="component" value="Chromosome"/>
</dbReference>
<dbReference type="InterPro" id="IPR050857">
    <property type="entry name" value="D-2-hydroxyacid_DH"/>
</dbReference>
<dbReference type="PANTHER" id="PTHR42789">
    <property type="entry name" value="D-ISOMER SPECIFIC 2-HYDROXYACID DEHYDROGENASE FAMILY PROTEIN (AFU_ORTHOLOGUE AFUA_6G10090)"/>
    <property type="match status" value="1"/>
</dbReference>
<dbReference type="InterPro" id="IPR036291">
    <property type="entry name" value="NAD(P)-bd_dom_sf"/>
</dbReference>
<protein>
    <submittedName>
        <fullName evidence="7 8">Hydroxyacid dehydrogenase</fullName>
    </submittedName>
</protein>
<dbReference type="CDD" id="cd12169">
    <property type="entry name" value="PGDH_like_1"/>
    <property type="match status" value="1"/>
</dbReference>
<gene>
    <name evidence="7" type="ORF">CDH04_02305</name>
    <name evidence="8" type="ORF">FZC43_02305</name>
</gene>
<evidence type="ECO:0000256" key="3">
    <source>
        <dbReference type="ARBA" id="ARBA00023027"/>
    </source>
</evidence>
<name>A0A2Z4XX72_9GAMM</name>
<accession>A0A2Z4XX72</accession>
<reference evidence="8 10" key="2">
    <citation type="submission" date="2019-08" db="EMBL/GenBank/DDBJ databases">
        <title>Complete genome sequences of Francisella adeliensis (FSC1325 and FSC1326).</title>
        <authorList>
            <person name="Ohrman C."/>
            <person name="Uneklint I."/>
            <person name="Vallesi A."/>
            <person name="Karlsson L."/>
            <person name="Sjodin A."/>
        </authorList>
    </citation>
    <scope>NUCLEOTIDE SEQUENCE [LARGE SCALE GENOMIC DNA]</scope>
    <source>
        <strain evidence="8 10">FSC1325</strain>
    </source>
</reference>
<dbReference type="Pfam" id="PF02826">
    <property type="entry name" value="2-Hacid_dh_C"/>
    <property type="match status" value="1"/>
</dbReference>
<comment type="similarity">
    <text evidence="1 4">Belongs to the D-isomer specific 2-hydroxyacid dehydrogenase family.</text>
</comment>
<dbReference type="InterPro" id="IPR006139">
    <property type="entry name" value="D-isomer_2_OHA_DH_cat_dom"/>
</dbReference>
<dbReference type="RefSeq" id="WP_112869489.1">
    <property type="nucleotide sequence ID" value="NZ_CP021781.1"/>
</dbReference>
<dbReference type="EMBL" id="CP021781">
    <property type="protein sequence ID" value="AXA33316.1"/>
    <property type="molecule type" value="Genomic_DNA"/>
</dbReference>
<dbReference type="Gene3D" id="3.40.50.720">
    <property type="entry name" value="NAD(P)-binding Rossmann-like Domain"/>
    <property type="match status" value="2"/>
</dbReference>
<dbReference type="SUPFAM" id="SSF51735">
    <property type="entry name" value="NAD(P)-binding Rossmann-fold domains"/>
    <property type="match status" value="1"/>
</dbReference>
<dbReference type="Pfam" id="PF00389">
    <property type="entry name" value="2-Hacid_dh"/>
    <property type="match status" value="1"/>
</dbReference>
<evidence type="ECO:0000313" key="8">
    <source>
        <dbReference type="EMBL" id="QIW11545.1"/>
    </source>
</evidence>
<feature type="domain" description="D-isomer specific 2-hydroxyacid dehydrogenase catalytic" evidence="5">
    <location>
        <begin position="18"/>
        <end position="308"/>
    </location>
</feature>
<evidence type="ECO:0000259" key="5">
    <source>
        <dbReference type="Pfam" id="PF00389"/>
    </source>
</evidence>
<keyword evidence="3" id="KW-0520">NAD</keyword>